<evidence type="ECO:0000256" key="4">
    <source>
        <dbReference type="ARBA" id="ARBA00022827"/>
    </source>
</evidence>
<dbReference type="InterPro" id="IPR009075">
    <property type="entry name" value="AcylCo_DH/oxidase_C"/>
</dbReference>
<dbReference type="AlphaFoldDB" id="A0A2T8F635"/>
<proteinExistence type="inferred from homology"/>
<evidence type="ECO:0000313" key="9">
    <source>
        <dbReference type="EMBL" id="PVG81174.1"/>
    </source>
</evidence>
<evidence type="ECO:0000256" key="3">
    <source>
        <dbReference type="ARBA" id="ARBA00022630"/>
    </source>
</evidence>
<comment type="cofactor">
    <cofactor evidence="1 5">
        <name>FAD</name>
        <dbReference type="ChEBI" id="CHEBI:57692"/>
    </cofactor>
</comment>
<evidence type="ECO:0000259" key="7">
    <source>
        <dbReference type="Pfam" id="PF02770"/>
    </source>
</evidence>
<keyword evidence="10" id="KW-1185">Reference proteome</keyword>
<evidence type="ECO:0000259" key="6">
    <source>
        <dbReference type="Pfam" id="PF00441"/>
    </source>
</evidence>
<dbReference type="InterPro" id="IPR009100">
    <property type="entry name" value="AcylCoA_DH/oxidase_NM_dom_sf"/>
</dbReference>
<dbReference type="OrthoDB" id="142556at2"/>
<dbReference type="RefSeq" id="WP_116573791.1">
    <property type="nucleotide sequence ID" value="NZ_QDGZ01000009.1"/>
</dbReference>
<feature type="domain" description="Acyl-CoA dehydrogenase/oxidase C-terminal" evidence="6">
    <location>
        <begin position="307"/>
        <end position="475"/>
    </location>
</feature>
<dbReference type="GO" id="GO:0050660">
    <property type="term" value="F:flavin adenine dinucleotide binding"/>
    <property type="evidence" value="ECO:0007669"/>
    <property type="project" value="InterPro"/>
</dbReference>
<evidence type="ECO:0000313" key="10">
    <source>
        <dbReference type="Proteomes" id="UP000246018"/>
    </source>
</evidence>
<evidence type="ECO:0000256" key="2">
    <source>
        <dbReference type="ARBA" id="ARBA00009347"/>
    </source>
</evidence>
<dbReference type="Pfam" id="PF02770">
    <property type="entry name" value="Acyl-CoA_dh_M"/>
    <property type="match status" value="1"/>
</dbReference>
<dbReference type="GO" id="GO:0016627">
    <property type="term" value="F:oxidoreductase activity, acting on the CH-CH group of donors"/>
    <property type="evidence" value="ECO:0007669"/>
    <property type="project" value="InterPro"/>
</dbReference>
<dbReference type="InterPro" id="IPR006091">
    <property type="entry name" value="Acyl-CoA_Oxase/DH_mid-dom"/>
</dbReference>
<dbReference type="PANTHER" id="PTHR42803">
    <property type="entry name" value="ACYL-COA DEHYDROGENASE"/>
    <property type="match status" value="1"/>
</dbReference>
<dbReference type="Gene3D" id="1.10.540.10">
    <property type="entry name" value="Acyl-CoA dehydrogenase/oxidase, N-terminal domain"/>
    <property type="match status" value="1"/>
</dbReference>
<dbReference type="InterPro" id="IPR046373">
    <property type="entry name" value="Acyl-CoA_Oxase/DH_mid-dom_sf"/>
</dbReference>
<comment type="caution">
    <text evidence="9">The sequence shown here is derived from an EMBL/GenBank/DDBJ whole genome shotgun (WGS) entry which is preliminary data.</text>
</comment>
<dbReference type="InterPro" id="IPR052166">
    <property type="entry name" value="Diverse_Acyl-CoA_DH"/>
</dbReference>
<sequence length="613" mass="66551">MTTGKTVLQRKLLPVLDFMLHDWLKVEELTSRNRFEEHSRETFDELLNAASEVAANKFEPAYRLSDEQEPYMADGEVVTPKESHLAFEAYRDLGILAASHDVEFGGMHLPRAVDLASRIIFAASGHNLVPAMLTDANASLLVEHGTETQKRVFAVPELAFRWTGTMCLSESQAGSSLADITTSAVPDGAGHESDPLGPRYRITGNKMWISGGEYDLTENIIHLVLAKIPHEDGTVDPSTKGISLFIVPKVLVDEESRLLERNDVTLVSLNHKLGHRGTPNAALTFGDGTHTPRGSRGAIGYLVGSPGDGLRQMFHMMNAARIEIGVAASSLGMAGFATALDYAKDRRQGRPRAATGKDSSQPQVPIIEHADVKRMLLAQKAYAEGGTALALYAARLLDDQSTGSPAEAERASVLLEILTPIVKSWPSEWCLEANSLAIQVLGGAGYTRDWPVEMYWRDQRLNMIHEGTHGIQALDLLGRKVRMDAGAHLGALGVEVRGTIDAAKRIGLRAEADALSGAWDELLVTTVQAWSTGDPAEALVNATPYLQGFGHVVAAWIHLDLAVAATHSDHSEAPGRIAAMKYFFAYELPRIGAWLGVVARREALCRDVNPDSL</sequence>
<reference evidence="9 10" key="1">
    <citation type="submission" date="2018-04" db="EMBL/GenBank/DDBJ databases">
        <title>Genome of Nocardioides gansuensis WSJ-1.</title>
        <authorList>
            <person name="Wu S."/>
            <person name="Wang G."/>
        </authorList>
    </citation>
    <scope>NUCLEOTIDE SEQUENCE [LARGE SCALE GENOMIC DNA]</scope>
    <source>
        <strain evidence="9 10">WSJ-1</strain>
    </source>
</reference>
<feature type="domain" description="Acetyl-CoA dehydrogenase-like C-terminal" evidence="8">
    <location>
        <begin position="495"/>
        <end position="604"/>
    </location>
</feature>
<dbReference type="InterPro" id="IPR036250">
    <property type="entry name" value="AcylCo_DH-like_C"/>
</dbReference>
<protein>
    <submittedName>
        <fullName evidence="9">Acyl-CoA dehydrogenase</fullName>
    </submittedName>
</protein>
<dbReference type="SUPFAM" id="SSF56645">
    <property type="entry name" value="Acyl-CoA dehydrogenase NM domain-like"/>
    <property type="match status" value="1"/>
</dbReference>
<keyword evidence="4 5" id="KW-0274">FAD</keyword>
<accession>A0A2T8F635</accession>
<evidence type="ECO:0000259" key="8">
    <source>
        <dbReference type="Pfam" id="PF12806"/>
    </source>
</evidence>
<evidence type="ECO:0000256" key="5">
    <source>
        <dbReference type="RuleBase" id="RU362125"/>
    </source>
</evidence>
<dbReference type="EMBL" id="QDGZ01000009">
    <property type="protein sequence ID" value="PVG81174.1"/>
    <property type="molecule type" value="Genomic_DNA"/>
</dbReference>
<dbReference type="Gene3D" id="2.40.110.10">
    <property type="entry name" value="Butyryl-CoA Dehydrogenase, subunit A, domain 2"/>
    <property type="match status" value="1"/>
</dbReference>
<dbReference type="Pfam" id="PF12806">
    <property type="entry name" value="Acyl-CoA_dh_C"/>
    <property type="match status" value="1"/>
</dbReference>
<organism evidence="9 10">
    <name type="scientific">Nocardioides gansuensis</name>
    <dbReference type="NCBI Taxonomy" id="2138300"/>
    <lineage>
        <taxon>Bacteria</taxon>
        <taxon>Bacillati</taxon>
        <taxon>Actinomycetota</taxon>
        <taxon>Actinomycetes</taxon>
        <taxon>Propionibacteriales</taxon>
        <taxon>Nocardioidaceae</taxon>
        <taxon>Nocardioides</taxon>
    </lineage>
</organism>
<dbReference type="Proteomes" id="UP000246018">
    <property type="component" value="Unassembled WGS sequence"/>
</dbReference>
<evidence type="ECO:0000256" key="1">
    <source>
        <dbReference type="ARBA" id="ARBA00001974"/>
    </source>
</evidence>
<dbReference type="PANTHER" id="PTHR42803:SF3">
    <property type="entry name" value="ACYL-COA DEHYDROGENASE-RELATED"/>
    <property type="match status" value="1"/>
</dbReference>
<keyword evidence="5" id="KW-0560">Oxidoreductase</keyword>
<dbReference type="InterPro" id="IPR037069">
    <property type="entry name" value="AcylCoA_DH/ox_N_sf"/>
</dbReference>
<dbReference type="Gene3D" id="1.20.140.10">
    <property type="entry name" value="Butyryl-CoA Dehydrogenase, subunit A, domain 3"/>
    <property type="match status" value="1"/>
</dbReference>
<dbReference type="InterPro" id="IPR025878">
    <property type="entry name" value="Acyl-CoA_dh-like_C_dom"/>
</dbReference>
<dbReference type="SUPFAM" id="SSF47203">
    <property type="entry name" value="Acyl-CoA dehydrogenase C-terminal domain-like"/>
    <property type="match status" value="1"/>
</dbReference>
<dbReference type="Pfam" id="PF00441">
    <property type="entry name" value="Acyl-CoA_dh_1"/>
    <property type="match status" value="1"/>
</dbReference>
<keyword evidence="3 5" id="KW-0285">Flavoprotein</keyword>
<gene>
    <name evidence="9" type="ORF">DDE18_18650</name>
</gene>
<comment type="similarity">
    <text evidence="2 5">Belongs to the acyl-CoA dehydrogenase family.</text>
</comment>
<name>A0A2T8F635_9ACTN</name>
<feature type="domain" description="Acyl-CoA oxidase/dehydrogenase middle" evidence="7">
    <location>
        <begin position="166"/>
        <end position="286"/>
    </location>
</feature>